<feature type="region of interest" description="Disordered" evidence="1">
    <location>
        <begin position="504"/>
        <end position="542"/>
    </location>
</feature>
<dbReference type="EMBL" id="CAJZAH010000002">
    <property type="protein sequence ID" value="CAG9172386.1"/>
    <property type="molecule type" value="Genomic_DNA"/>
</dbReference>
<dbReference type="PANTHER" id="PTHR37813">
    <property type="entry name" value="FELS-2 PROPHAGE PROTEIN"/>
    <property type="match status" value="1"/>
</dbReference>
<protein>
    <recommendedName>
        <fullName evidence="5">Phage tail tape measure protein</fullName>
    </recommendedName>
</protein>
<evidence type="ECO:0000256" key="1">
    <source>
        <dbReference type="SAM" id="MobiDB-lite"/>
    </source>
</evidence>
<feature type="region of interest" description="Disordered" evidence="1">
    <location>
        <begin position="553"/>
        <end position="572"/>
    </location>
</feature>
<comment type="caution">
    <text evidence="3">The sequence shown here is derived from an EMBL/GenBank/DDBJ whole genome shotgun (WGS) entry which is preliminary data.</text>
</comment>
<feature type="transmembrane region" description="Helical" evidence="2">
    <location>
        <begin position="347"/>
        <end position="365"/>
    </location>
</feature>
<keyword evidence="2" id="KW-0812">Transmembrane</keyword>
<feature type="transmembrane region" description="Helical" evidence="2">
    <location>
        <begin position="429"/>
        <end position="447"/>
    </location>
</feature>
<name>A0ABM8WXW6_9BURK</name>
<accession>A0ABM8WXW6</accession>
<gene>
    <name evidence="3" type="ORF">LMG21510_01957</name>
</gene>
<keyword evidence="2" id="KW-1133">Transmembrane helix</keyword>
<dbReference type="PANTHER" id="PTHR37813:SF1">
    <property type="entry name" value="FELS-2 PROPHAGE PROTEIN"/>
    <property type="match status" value="1"/>
</dbReference>
<evidence type="ECO:0000313" key="4">
    <source>
        <dbReference type="Proteomes" id="UP000721236"/>
    </source>
</evidence>
<keyword evidence="2" id="KW-0472">Membrane</keyword>
<evidence type="ECO:0008006" key="5">
    <source>
        <dbReference type="Google" id="ProtNLM"/>
    </source>
</evidence>
<feature type="transmembrane region" description="Helical" evidence="2">
    <location>
        <begin position="371"/>
        <end position="390"/>
    </location>
</feature>
<feature type="transmembrane region" description="Helical" evidence="2">
    <location>
        <begin position="318"/>
        <end position="340"/>
    </location>
</feature>
<reference evidence="3 4" key="1">
    <citation type="submission" date="2021-08" db="EMBL/GenBank/DDBJ databases">
        <authorList>
            <person name="Peeters C."/>
        </authorList>
    </citation>
    <scope>NUCLEOTIDE SEQUENCE [LARGE SCALE GENOMIC DNA]</scope>
    <source>
        <strain evidence="3 4">LMG 21510</strain>
    </source>
</reference>
<keyword evidence="4" id="KW-1185">Reference proteome</keyword>
<evidence type="ECO:0000313" key="3">
    <source>
        <dbReference type="EMBL" id="CAG9172386.1"/>
    </source>
</evidence>
<evidence type="ECO:0000256" key="2">
    <source>
        <dbReference type="SAM" id="Phobius"/>
    </source>
</evidence>
<dbReference type="Proteomes" id="UP000721236">
    <property type="component" value="Unassembled WGS sequence"/>
</dbReference>
<sequence length="582" mass="61084">MADSFMLKAILSAVDKISPTLKTVRGGINATHKSFRDLGSASRGLVGSFGLPTAISFGAIGWGALNAARSAMQYSASVQDAVDVTGVQAEQLQRLQGAFRLGGLEAEAANDAIVKFNKGIADAAAGKDKGFAELMTRLRIPLRNAKGEIRSITEILPEFAAGLEANENHALRTRMAMEAFGKTGAKLLPTLTGGKDALIEMLSAQQTMGKVLSADSVERLDKLDETLGEIGAQYRTQTAEMFAFAAPAIMPALKALESWIAANQVLLQQKVGGYITRLATAFQGWVDSGGFERLGNGIVRVVDGISDFVDAMGGMRNVLIGIGALILAGPLSSAVQLVMVFARMATYVAPLLIGALSMVGTAIIAVGRAMLANPILAIVAAIATAAYLIYDNWGGISTWFSALWASVRSNLVAAWSAISAWLAELWNSVSATLTGFLGFVADALMSFHPLGIIVRNWEPIVTWFSSLWDRVKGFIEPIMNGARAVGGFVGKVFGSGDSTPVAQGASALARQPASPNPAAASMGSPLANRGALTGPQQPARLNGELRVRFEGAPEGMRVDPGRTNQPGLAVNPDVGYRSALSF</sequence>
<proteinExistence type="predicted"/>
<organism evidence="3 4">
    <name type="scientific">Cupriavidus respiraculi</name>
    <dbReference type="NCBI Taxonomy" id="195930"/>
    <lineage>
        <taxon>Bacteria</taxon>
        <taxon>Pseudomonadati</taxon>
        <taxon>Pseudomonadota</taxon>
        <taxon>Betaproteobacteria</taxon>
        <taxon>Burkholderiales</taxon>
        <taxon>Burkholderiaceae</taxon>
        <taxon>Cupriavidus</taxon>
    </lineage>
</organism>